<name>A0AA35TAV8_GEOBA</name>
<organism evidence="1 2">
    <name type="scientific">Geodia barretti</name>
    <name type="common">Barrett's horny sponge</name>
    <dbReference type="NCBI Taxonomy" id="519541"/>
    <lineage>
        <taxon>Eukaryota</taxon>
        <taxon>Metazoa</taxon>
        <taxon>Porifera</taxon>
        <taxon>Demospongiae</taxon>
        <taxon>Heteroscleromorpha</taxon>
        <taxon>Tetractinellida</taxon>
        <taxon>Astrophorina</taxon>
        <taxon>Geodiidae</taxon>
        <taxon>Geodia</taxon>
    </lineage>
</organism>
<reference evidence="1" key="1">
    <citation type="submission" date="2023-03" db="EMBL/GenBank/DDBJ databases">
        <authorList>
            <person name="Steffen K."/>
            <person name="Cardenas P."/>
        </authorList>
    </citation>
    <scope>NUCLEOTIDE SEQUENCE</scope>
</reference>
<evidence type="ECO:0000313" key="1">
    <source>
        <dbReference type="EMBL" id="CAI8044564.1"/>
    </source>
</evidence>
<accession>A0AA35TAV8</accession>
<protein>
    <submittedName>
        <fullName evidence="1">Uncharacterized protein</fullName>
    </submittedName>
</protein>
<sequence>MGLLFGQLISRLKLATSPSEREGRLLNLAFTPFMELCILRAIFLVLSSRDPVCICCVTTCFHMPTAGYYTDALEVFF</sequence>
<keyword evidence="2" id="KW-1185">Reference proteome</keyword>
<comment type="caution">
    <text evidence="1">The sequence shown here is derived from an EMBL/GenBank/DDBJ whole genome shotgun (WGS) entry which is preliminary data.</text>
</comment>
<dbReference type="Proteomes" id="UP001174909">
    <property type="component" value="Unassembled WGS sequence"/>
</dbReference>
<dbReference type="EMBL" id="CASHTH010003402">
    <property type="protein sequence ID" value="CAI8044564.1"/>
    <property type="molecule type" value="Genomic_DNA"/>
</dbReference>
<proteinExistence type="predicted"/>
<dbReference type="AlphaFoldDB" id="A0AA35TAV8"/>
<gene>
    <name evidence="1" type="ORF">GBAR_LOCUS24701</name>
</gene>
<evidence type="ECO:0000313" key="2">
    <source>
        <dbReference type="Proteomes" id="UP001174909"/>
    </source>
</evidence>